<dbReference type="PIRSF" id="PIRSF000521">
    <property type="entry name" value="Transaminase_4ab_Lys_Orn"/>
    <property type="match status" value="1"/>
</dbReference>
<dbReference type="EMBL" id="WUBS01000023">
    <property type="protein sequence ID" value="NDL65864.1"/>
    <property type="molecule type" value="Genomic_DNA"/>
</dbReference>
<dbReference type="PROSITE" id="PS00600">
    <property type="entry name" value="AA_TRANSFER_CLASS_3"/>
    <property type="match status" value="1"/>
</dbReference>
<keyword evidence="8" id="KW-1185">Reference proteome</keyword>
<reference evidence="7 8" key="2">
    <citation type="submission" date="2020-02" db="EMBL/GenBank/DDBJ databases">
        <title>The new genus of Enterobacteriales.</title>
        <authorList>
            <person name="Kim I.S."/>
        </authorList>
    </citation>
    <scope>NUCLEOTIDE SEQUENCE [LARGE SCALE GENOMIC DNA]</scope>
    <source>
        <strain evidence="7 8">SAP-6</strain>
    </source>
</reference>
<sequence>MEHNKDYLISETGRQDIHHHLHSQGNPLHLQNEGPLIVTSGEGPWIIDESGNRYLDGSAGLWCAALGFKNDRLAVAASKAYLSLGCYHTFGNKTPAATAKLASRLAGIVPISDAHIHFSSSGSEGIETMVKLTWLYHKSRGNSGKRKIIARNRAFHGSTIFAASLSGLPHMHREFGLPLPGILHASCPDIYRGLLNGESEAEYAKRLANELEQMILDDGPENIGAFIAEPINAGGGVIVPPAGYFEQIHNVLKRYDILLLADEIVCGFGRTGEWFGSQTVNMKPDMMVMAKGLSAGHFPISATVISPRIHESIASINKDGTNFGHGFTNSGHPVGSAIALEALDIYEEMDVPNYASHIGNHLRDVLIEGTRNSGLVGDIRGAGMMIGVELVADKSTRAPFSADKQVGKQFEQFALKQGLIIRSQGGDTLAFSPPLNIDEPTAEEMAMRFCMALKALETSLTANV</sequence>
<dbReference type="NCBIfam" id="NF004767">
    <property type="entry name" value="PRK06105.1"/>
    <property type="match status" value="1"/>
</dbReference>
<evidence type="ECO:0000256" key="4">
    <source>
        <dbReference type="ARBA" id="ARBA00022679"/>
    </source>
</evidence>
<dbReference type="GO" id="GO:0030170">
    <property type="term" value="F:pyridoxal phosphate binding"/>
    <property type="evidence" value="ECO:0007669"/>
    <property type="project" value="InterPro"/>
</dbReference>
<evidence type="ECO:0000313" key="7">
    <source>
        <dbReference type="EMBL" id="NDL65864.1"/>
    </source>
</evidence>
<dbReference type="CDD" id="cd00610">
    <property type="entry name" value="OAT_like"/>
    <property type="match status" value="1"/>
</dbReference>
<dbReference type="Gene3D" id="3.40.640.10">
    <property type="entry name" value="Type I PLP-dependent aspartate aminotransferase-like (Major domain)"/>
    <property type="match status" value="1"/>
</dbReference>
<organism evidence="7 8">
    <name type="scientific">Acerihabitans arboris</name>
    <dbReference type="NCBI Taxonomy" id="2691583"/>
    <lineage>
        <taxon>Bacteria</taxon>
        <taxon>Pseudomonadati</taxon>
        <taxon>Pseudomonadota</taxon>
        <taxon>Gammaproteobacteria</taxon>
        <taxon>Enterobacterales</taxon>
        <taxon>Pectobacteriaceae</taxon>
        <taxon>Acerihabitans</taxon>
    </lineage>
</organism>
<dbReference type="FunFam" id="3.40.640.10:FF:000014">
    <property type="entry name" value="Adenosylmethionine-8-amino-7-oxononanoate aminotransferase, probable"/>
    <property type="match status" value="1"/>
</dbReference>
<comment type="similarity">
    <text evidence="2 6">Belongs to the class-III pyridoxal-phosphate-dependent aminotransferase family.</text>
</comment>
<proteinExistence type="inferred from homology"/>
<dbReference type="SUPFAM" id="SSF53383">
    <property type="entry name" value="PLP-dependent transferases"/>
    <property type="match status" value="1"/>
</dbReference>
<dbReference type="Pfam" id="PF00202">
    <property type="entry name" value="Aminotran_3"/>
    <property type="match status" value="1"/>
</dbReference>
<dbReference type="RefSeq" id="WP_162368571.1">
    <property type="nucleotide sequence ID" value="NZ_WUBS01000023.1"/>
</dbReference>
<dbReference type="InterPro" id="IPR015422">
    <property type="entry name" value="PyrdxlP-dep_Trfase_small"/>
</dbReference>
<dbReference type="InterPro" id="IPR015421">
    <property type="entry name" value="PyrdxlP-dep_Trfase_major"/>
</dbReference>
<dbReference type="InterPro" id="IPR015424">
    <property type="entry name" value="PyrdxlP-dep_Trfase"/>
</dbReference>
<evidence type="ECO:0000256" key="6">
    <source>
        <dbReference type="RuleBase" id="RU003560"/>
    </source>
</evidence>
<comment type="caution">
    <text evidence="7">The sequence shown here is derived from an EMBL/GenBank/DDBJ whole genome shotgun (WGS) entry which is preliminary data.</text>
</comment>
<protein>
    <submittedName>
        <fullName evidence="7">Aminotransferase class III-fold pyridoxal phosphate-dependent enzyme</fullName>
    </submittedName>
</protein>
<dbReference type="InterPro" id="IPR049704">
    <property type="entry name" value="Aminotrans_3_PPA_site"/>
</dbReference>
<keyword evidence="5 6" id="KW-0663">Pyridoxal phosphate</keyword>
<gene>
    <name evidence="7" type="ORF">GRH90_24340</name>
</gene>
<evidence type="ECO:0000256" key="3">
    <source>
        <dbReference type="ARBA" id="ARBA00022576"/>
    </source>
</evidence>
<keyword evidence="4 7" id="KW-0808">Transferase</keyword>
<dbReference type="AlphaFoldDB" id="A0A845SSG0"/>
<evidence type="ECO:0000256" key="2">
    <source>
        <dbReference type="ARBA" id="ARBA00008954"/>
    </source>
</evidence>
<name>A0A845SSG0_9GAMM</name>
<keyword evidence="3 7" id="KW-0032">Aminotransferase</keyword>
<dbReference type="PANTHER" id="PTHR43094:SF1">
    <property type="entry name" value="AMINOTRANSFERASE CLASS-III"/>
    <property type="match status" value="1"/>
</dbReference>
<evidence type="ECO:0000256" key="1">
    <source>
        <dbReference type="ARBA" id="ARBA00001933"/>
    </source>
</evidence>
<dbReference type="Gene3D" id="3.90.1150.10">
    <property type="entry name" value="Aspartate Aminotransferase, domain 1"/>
    <property type="match status" value="1"/>
</dbReference>
<dbReference type="InterPro" id="IPR005814">
    <property type="entry name" value="Aminotrans_3"/>
</dbReference>
<evidence type="ECO:0000256" key="5">
    <source>
        <dbReference type="ARBA" id="ARBA00022898"/>
    </source>
</evidence>
<dbReference type="GO" id="GO:0008483">
    <property type="term" value="F:transaminase activity"/>
    <property type="evidence" value="ECO:0007669"/>
    <property type="project" value="UniProtKB-KW"/>
</dbReference>
<accession>A0A845SSG0</accession>
<reference evidence="7 8" key="1">
    <citation type="submission" date="2019-12" db="EMBL/GenBank/DDBJ databases">
        <authorList>
            <person name="Lee S.D."/>
        </authorList>
    </citation>
    <scope>NUCLEOTIDE SEQUENCE [LARGE SCALE GENOMIC DNA]</scope>
    <source>
        <strain evidence="7 8">SAP-6</strain>
    </source>
</reference>
<comment type="cofactor">
    <cofactor evidence="1">
        <name>pyridoxal 5'-phosphate</name>
        <dbReference type="ChEBI" id="CHEBI:597326"/>
    </cofactor>
</comment>
<evidence type="ECO:0000313" key="8">
    <source>
        <dbReference type="Proteomes" id="UP000461443"/>
    </source>
</evidence>
<dbReference type="PANTHER" id="PTHR43094">
    <property type="entry name" value="AMINOTRANSFERASE"/>
    <property type="match status" value="1"/>
</dbReference>
<dbReference type="Proteomes" id="UP000461443">
    <property type="component" value="Unassembled WGS sequence"/>
</dbReference>